<proteinExistence type="predicted"/>
<name>A0A1G5YJR9_9BACT</name>
<feature type="region of interest" description="Disordered" evidence="1">
    <location>
        <begin position="1"/>
        <end position="66"/>
    </location>
</feature>
<feature type="compositionally biased region" description="Basic and acidic residues" evidence="1">
    <location>
        <begin position="1"/>
        <end position="15"/>
    </location>
</feature>
<protein>
    <submittedName>
        <fullName evidence="2">Uncharacterized protein</fullName>
    </submittedName>
</protein>
<organism evidence="2 3">
    <name type="scientific">Algoriphagus alkaliphilus</name>
    <dbReference type="NCBI Taxonomy" id="279824"/>
    <lineage>
        <taxon>Bacteria</taxon>
        <taxon>Pseudomonadati</taxon>
        <taxon>Bacteroidota</taxon>
        <taxon>Cytophagia</taxon>
        <taxon>Cytophagales</taxon>
        <taxon>Cyclobacteriaceae</taxon>
        <taxon>Algoriphagus</taxon>
    </lineage>
</organism>
<dbReference type="EMBL" id="FMXE01000018">
    <property type="protein sequence ID" value="SDA83058.1"/>
    <property type="molecule type" value="Genomic_DNA"/>
</dbReference>
<dbReference type="AlphaFoldDB" id="A0A1G5YJR9"/>
<gene>
    <name evidence="2" type="ORF">SAMN03080617_02611</name>
</gene>
<evidence type="ECO:0000256" key="1">
    <source>
        <dbReference type="SAM" id="MobiDB-lite"/>
    </source>
</evidence>
<reference evidence="3" key="1">
    <citation type="submission" date="2016-10" db="EMBL/GenBank/DDBJ databases">
        <authorList>
            <person name="Varghese N."/>
            <person name="Submissions S."/>
        </authorList>
    </citation>
    <scope>NUCLEOTIDE SEQUENCE [LARGE SCALE GENOMIC DNA]</scope>
    <source>
        <strain evidence="3">DSM 22703</strain>
    </source>
</reference>
<evidence type="ECO:0000313" key="2">
    <source>
        <dbReference type="EMBL" id="SDA83058.1"/>
    </source>
</evidence>
<evidence type="ECO:0000313" key="3">
    <source>
        <dbReference type="Proteomes" id="UP000198756"/>
    </source>
</evidence>
<keyword evidence="3" id="KW-1185">Reference proteome</keyword>
<dbReference type="STRING" id="279824.SAMN03080617_02611"/>
<accession>A0A1G5YJR9</accession>
<dbReference type="Proteomes" id="UP000198756">
    <property type="component" value="Unassembled WGS sequence"/>
</dbReference>
<sequence>MQDAEARGKNGDKAQLKHPLPWTVDSRPLTKNKYQVARRKFQDTRTKNEIPTEHPAAVDRGQSTVD</sequence>
<feature type="compositionally biased region" description="Basic and acidic residues" evidence="1">
    <location>
        <begin position="40"/>
        <end position="52"/>
    </location>
</feature>